<dbReference type="InterPro" id="IPR025874">
    <property type="entry name" value="DZR"/>
</dbReference>
<keyword evidence="4" id="KW-1185">Reference proteome</keyword>
<accession>A0A160T1N7</accession>
<dbReference type="OrthoDB" id="160444at2"/>
<name>A0A160T1N7_9CHLR</name>
<dbReference type="Proteomes" id="UP000215027">
    <property type="component" value="Chromosome I"/>
</dbReference>
<gene>
    <name evidence="3" type="ORF">CFX0092_A0409</name>
</gene>
<feature type="transmembrane region" description="Helical" evidence="1">
    <location>
        <begin position="12"/>
        <end position="33"/>
    </location>
</feature>
<dbReference type="AlphaFoldDB" id="A0A160T1N7"/>
<evidence type="ECO:0000259" key="2">
    <source>
        <dbReference type="Pfam" id="PF12773"/>
    </source>
</evidence>
<dbReference type="KEGG" id="pbf:CFX0092_A0409"/>
<reference evidence="3" key="1">
    <citation type="submission" date="2016-01" db="EMBL/GenBank/DDBJ databases">
        <authorList>
            <person name="Mcilroy J.S."/>
            <person name="Karst M S."/>
            <person name="Albertsen M."/>
        </authorList>
    </citation>
    <scope>NUCLEOTIDE SEQUENCE</scope>
    <source>
        <strain evidence="3">Cfx-K</strain>
    </source>
</reference>
<evidence type="ECO:0000313" key="3">
    <source>
        <dbReference type="EMBL" id="CUS02290.2"/>
    </source>
</evidence>
<keyword evidence="1" id="KW-0472">Membrane</keyword>
<dbReference type="Pfam" id="PF12773">
    <property type="entry name" value="DZR"/>
    <property type="match status" value="1"/>
</dbReference>
<keyword evidence="1" id="KW-1133">Transmembrane helix</keyword>
<feature type="domain" description="DZANK-type" evidence="2">
    <location>
        <begin position="97"/>
        <end position="140"/>
    </location>
</feature>
<keyword evidence="1" id="KW-0812">Transmembrane</keyword>
<protein>
    <recommendedName>
        <fullName evidence="2">DZANK-type domain-containing protein</fullName>
    </recommendedName>
</protein>
<organism evidence="3 4">
    <name type="scientific">Candidatus Promineifilum breve</name>
    <dbReference type="NCBI Taxonomy" id="1806508"/>
    <lineage>
        <taxon>Bacteria</taxon>
        <taxon>Bacillati</taxon>
        <taxon>Chloroflexota</taxon>
        <taxon>Ardenticatenia</taxon>
        <taxon>Candidatus Promineifilales</taxon>
        <taxon>Candidatus Promineifilaceae</taxon>
        <taxon>Candidatus Promineifilum</taxon>
    </lineage>
</organism>
<sequence length="161" mass="17990">MTLIDSLRAYLGIILIVGGALLLILWLAVVAWAGRDIRSRSRSAWAVVLTVLLVALLPVIGLVIYLLLRPRETLVAAYDRALEQEALLQQIEERPVCPTCSRPTQANWYLCPACHTHLRQPCPNCNSPLELHWDICPYCGYLFAAAEPEEQAGEVEEIERG</sequence>
<evidence type="ECO:0000256" key="1">
    <source>
        <dbReference type="SAM" id="Phobius"/>
    </source>
</evidence>
<dbReference type="RefSeq" id="WP_095041923.1">
    <property type="nucleotide sequence ID" value="NZ_LN890655.1"/>
</dbReference>
<proteinExistence type="predicted"/>
<feature type="transmembrane region" description="Helical" evidence="1">
    <location>
        <begin position="45"/>
        <end position="68"/>
    </location>
</feature>
<evidence type="ECO:0000313" key="4">
    <source>
        <dbReference type="Proteomes" id="UP000215027"/>
    </source>
</evidence>
<dbReference type="EMBL" id="LN890655">
    <property type="protein sequence ID" value="CUS02290.2"/>
    <property type="molecule type" value="Genomic_DNA"/>
</dbReference>